<keyword evidence="4 6" id="KW-1133">Transmembrane helix</keyword>
<gene>
    <name evidence="8" type="ORF">CJO77_12415</name>
</gene>
<name>A0AAD0SER0_RALSL</name>
<dbReference type="InterPro" id="IPR050189">
    <property type="entry name" value="MFS_Efflux_Transporters"/>
</dbReference>
<feature type="transmembrane region" description="Helical" evidence="6">
    <location>
        <begin position="145"/>
        <end position="167"/>
    </location>
</feature>
<feature type="transmembrane region" description="Helical" evidence="6">
    <location>
        <begin position="112"/>
        <end position="133"/>
    </location>
</feature>
<protein>
    <submittedName>
        <fullName evidence="8">MFS transporter</fullName>
    </submittedName>
</protein>
<dbReference type="PROSITE" id="PS50850">
    <property type="entry name" value="MFS"/>
    <property type="match status" value="1"/>
</dbReference>
<evidence type="ECO:0000259" key="7">
    <source>
        <dbReference type="PROSITE" id="PS50850"/>
    </source>
</evidence>
<dbReference type="InterPro" id="IPR036259">
    <property type="entry name" value="MFS_trans_sf"/>
</dbReference>
<proteinExistence type="predicted"/>
<dbReference type="InterPro" id="IPR020846">
    <property type="entry name" value="MFS_dom"/>
</dbReference>
<comment type="subcellular location">
    <subcellularLocation>
        <location evidence="1">Cell membrane</location>
        <topology evidence="1">Multi-pass membrane protein</topology>
    </subcellularLocation>
</comment>
<keyword evidence="5 6" id="KW-0472">Membrane</keyword>
<feature type="transmembrane region" description="Helical" evidence="6">
    <location>
        <begin position="307"/>
        <end position="330"/>
    </location>
</feature>
<evidence type="ECO:0000256" key="2">
    <source>
        <dbReference type="ARBA" id="ARBA00022475"/>
    </source>
</evidence>
<feature type="domain" description="Major facilitator superfamily (MFS) profile" evidence="7">
    <location>
        <begin position="21"/>
        <end position="396"/>
    </location>
</feature>
<dbReference type="Gene3D" id="1.20.1250.20">
    <property type="entry name" value="MFS general substrate transporter like domains"/>
    <property type="match status" value="1"/>
</dbReference>
<feature type="transmembrane region" description="Helical" evidence="6">
    <location>
        <begin position="218"/>
        <end position="239"/>
    </location>
</feature>
<evidence type="ECO:0000256" key="6">
    <source>
        <dbReference type="SAM" id="Phobius"/>
    </source>
</evidence>
<organism evidence="8 9">
    <name type="scientific">Ralstonia solanacearum</name>
    <name type="common">Pseudomonas solanacearum</name>
    <dbReference type="NCBI Taxonomy" id="305"/>
    <lineage>
        <taxon>Bacteria</taxon>
        <taxon>Pseudomonadati</taxon>
        <taxon>Pseudomonadota</taxon>
        <taxon>Betaproteobacteria</taxon>
        <taxon>Burkholderiales</taxon>
        <taxon>Burkholderiaceae</taxon>
        <taxon>Ralstonia</taxon>
        <taxon>Ralstonia solanacearum species complex</taxon>
    </lineage>
</organism>
<feature type="transmembrane region" description="Helical" evidence="6">
    <location>
        <begin position="342"/>
        <end position="365"/>
    </location>
</feature>
<feature type="transmembrane region" description="Helical" evidence="6">
    <location>
        <begin position="371"/>
        <end position="392"/>
    </location>
</feature>
<evidence type="ECO:0000313" key="9">
    <source>
        <dbReference type="Proteomes" id="UP000261758"/>
    </source>
</evidence>
<dbReference type="SUPFAM" id="SSF103473">
    <property type="entry name" value="MFS general substrate transporter"/>
    <property type="match status" value="1"/>
</dbReference>
<evidence type="ECO:0000313" key="8">
    <source>
        <dbReference type="EMBL" id="AXV82267.1"/>
    </source>
</evidence>
<feature type="transmembrane region" description="Helical" evidence="6">
    <location>
        <begin position="12"/>
        <end position="35"/>
    </location>
</feature>
<dbReference type="GO" id="GO:0022857">
    <property type="term" value="F:transmembrane transporter activity"/>
    <property type="evidence" value="ECO:0007669"/>
    <property type="project" value="InterPro"/>
</dbReference>
<feature type="transmembrane region" description="Helical" evidence="6">
    <location>
        <begin position="87"/>
        <end position="106"/>
    </location>
</feature>
<dbReference type="EMBL" id="CP022759">
    <property type="protein sequence ID" value="AXV82267.1"/>
    <property type="molecule type" value="Genomic_DNA"/>
</dbReference>
<feature type="transmembrane region" description="Helical" evidence="6">
    <location>
        <begin position="55"/>
        <end position="75"/>
    </location>
</feature>
<dbReference type="PANTHER" id="PTHR43124:SF5">
    <property type="entry name" value="PURINE RIBONUCLEOSIDE EFFLUX PUMP NEPI"/>
    <property type="match status" value="1"/>
</dbReference>
<sequence length="397" mass="40653">MSDSQYGLESALATAGSAWSAIASIALGVASFVASEFLPVSLLTPLAHGLGISPGMAGQSVAIVGLAAIAGSLFVTTVTRGIDRRRVVLVFSALLALSNLIAALAPTLAVLMIGRVLLGFGLGGLWAMAAALTMRLARPADIPQAFAIVFGGVSVAMVVAAPVGSLIETVIGWRGVFLIFATIGLACLAWQALVLPAMPAEGGGHVKAVFSVLRLRGAPVAMLAIGAVFAGQIAIFTYIRPLLETHARFDVAGISTMLLIFGVANFVGTSMSSAILRTGLRWTLAVAPLVIAFCAASMLAIGAADHYVSMGFITLWGTAFGCVPIAWSTWVTRNFGDNAENAGSLQVAAIQLANTFGAAVGGLTFDAVGMAGPMFLGICLLLATFALVAICMKECDY</sequence>
<feature type="transmembrane region" description="Helical" evidence="6">
    <location>
        <begin position="251"/>
        <end position="268"/>
    </location>
</feature>
<keyword evidence="3 6" id="KW-0812">Transmembrane</keyword>
<dbReference type="AlphaFoldDB" id="A0AAD0SER0"/>
<feature type="transmembrane region" description="Helical" evidence="6">
    <location>
        <begin position="173"/>
        <end position="197"/>
    </location>
</feature>
<accession>A0AAD0SER0</accession>
<keyword evidence="2" id="KW-1003">Cell membrane</keyword>
<evidence type="ECO:0000256" key="4">
    <source>
        <dbReference type="ARBA" id="ARBA00022989"/>
    </source>
</evidence>
<dbReference type="Pfam" id="PF07690">
    <property type="entry name" value="MFS_1"/>
    <property type="match status" value="1"/>
</dbReference>
<dbReference type="InterPro" id="IPR011701">
    <property type="entry name" value="MFS"/>
</dbReference>
<dbReference type="Proteomes" id="UP000261758">
    <property type="component" value="Chromosome"/>
</dbReference>
<dbReference type="RefSeq" id="WP_064477600.1">
    <property type="nucleotide sequence ID" value="NZ_CP022759.1"/>
</dbReference>
<evidence type="ECO:0000256" key="3">
    <source>
        <dbReference type="ARBA" id="ARBA00022692"/>
    </source>
</evidence>
<dbReference type="PANTHER" id="PTHR43124">
    <property type="entry name" value="PURINE EFFLUX PUMP PBUE"/>
    <property type="match status" value="1"/>
</dbReference>
<evidence type="ECO:0000256" key="5">
    <source>
        <dbReference type="ARBA" id="ARBA00023136"/>
    </source>
</evidence>
<dbReference type="CDD" id="cd17324">
    <property type="entry name" value="MFS_NepI_like"/>
    <property type="match status" value="1"/>
</dbReference>
<dbReference type="GO" id="GO:0005886">
    <property type="term" value="C:plasma membrane"/>
    <property type="evidence" value="ECO:0007669"/>
    <property type="project" value="UniProtKB-SubCell"/>
</dbReference>
<reference evidence="8 9" key="1">
    <citation type="submission" date="2017-08" db="EMBL/GenBank/DDBJ databases">
        <title>Genome sequences of Ralstonia solanacearum Species Complex (RSSC) isolated from Potato bacterial wilts in Korea.</title>
        <authorList>
            <person name="Cho H."/>
            <person name="Song E.-S."/>
            <person name="Lee Y.K."/>
            <person name="Lee S."/>
            <person name="Lee S.-W."/>
            <person name="Jo A."/>
            <person name="Kim J.-G."/>
            <person name="Hwang I."/>
        </authorList>
    </citation>
    <scope>NUCLEOTIDE SEQUENCE [LARGE SCALE GENOMIC DNA]</scope>
    <source>
        <strain evidence="8 9">T98</strain>
    </source>
</reference>
<feature type="transmembrane region" description="Helical" evidence="6">
    <location>
        <begin position="280"/>
        <end position="301"/>
    </location>
</feature>
<evidence type="ECO:0000256" key="1">
    <source>
        <dbReference type="ARBA" id="ARBA00004651"/>
    </source>
</evidence>